<feature type="transmembrane region" description="Helical" evidence="2">
    <location>
        <begin position="102"/>
        <end position="121"/>
    </location>
</feature>
<name>A0A8E2AWB8_9APHY</name>
<feature type="transmembrane region" description="Helical" evidence="2">
    <location>
        <begin position="17"/>
        <end position="35"/>
    </location>
</feature>
<proteinExistence type="predicted"/>
<evidence type="ECO:0000313" key="4">
    <source>
        <dbReference type="Proteomes" id="UP000250043"/>
    </source>
</evidence>
<feature type="transmembrane region" description="Helical" evidence="2">
    <location>
        <begin position="47"/>
        <end position="65"/>
    </location>
</feature>
<keyword evidence="2" id="KW-0472">Membrane</keyword>
<protein>
    <submittedName>
        <fullName evidence="3">Uncharacterized protein</fullName>
    </submittedName>
</protein>
<dbReference type="EMBL" id="KV722430">
    <property type="protein sequence ID" value="OCH89309.1"/>
    <property type="molecule type" value="Genomic_DNA"/>
</dbReference>
<dbReference type="Proteomes" id="UP000250043">
    <property type="component" value="Unassembled WGS sequence"/>
</dbReference>
<gene>
    <name evidence="3" type="ORF">OBBRIDRAFT_835939</name>
</gene>
<organism evidence="3 4">
    <name type="scientific">Obba rivulosa</name>
    <dbReference type="NCBI Taxonomy" id="1052685"/>
    <lineage>
        <taxon>Eukaryota</taxon>
        <taxon>Fungi</taxon>
        <taxon>Dikarya</taxon>
        <taxon>Basidiomycota</taxon>
        <taxon>Agaricomycotina</taxon>
        <taxon>Agaricomycetes</taxon>
        <taxon>Polyporales</taxon>
        <taxon>Gelatoporiaceae</taxon>
        <taxon>Obba</taxon>
    </lineage>
</organism>
<feature type="transmembrane region" description="Helical" evidence="2">
    <location>
        <begin position="211"/>
        <end position="233"/>
    </location>
</feature>
<evidence type="ECO:0000256" key="2">
    <source>
        <dbReference type="SAM" id="Phobius"/>
    </source>
</evidence>
<evidence type="ECO:0000313" key="3">
    <source>
        <dbReference type="EMBL" id="OCH89309.1"/>
    </source>
</evidence>
<dbReference type="AlphaFoldDB" id="A0A8E2AWB8"/>
<keyword evidence="4" id="KW-1185">Reference proteome</keyword>
<feature type="transmembrane region" description="Helical" evidence="2">
    <location>
        <begin position="128"/>
        <end position="150"/>
    </location>
</feature>
<evidence type="ECO:0000256" key="1">
    <source>
        <dbReference type="SAM" id="MobiDB-lite"/>
    </source>
</evidence>
<feature type="transmembrane region" description="Helical" evidence="2">
    <location>
        <begin position="239"/>
        <end position="260"/>
    </location>
</feature>
<dbReference type="OrthoDB" id="3354175at2759"/>
<sequence length="340" mass="37743">MGIDLANGQLVSTCVEAMLYGFALLMFGFTVQVLLERGWRSRPSNQLMLVVSVLLFVFSTMHIAIDINGLQDGLITQRDTFPGGPVAFFAQPRGFFFVFKNAAYAAQTLVGDGIVIFRCCVVWKSWRVAILPILLWCSVIVTGFGTLYTSARLPPDNGSSSVFSDSISHWITSFFASTFATNLTATLLLAYKIWAVNRKTSSVKQHSLMPVVRIVTDAGALYSVTLATTLACFAQKSNFQYILFNMITPIISITFYMVILRVSRASSQVRLKGVQGSTFSETLQHRSDISRNQQYRMKPLEVRITELTERDANHSDSFNTGETTVKDPEVGGQISSEFEP</sequence>
<feature type="transmembrane region" description="Helical" evidence="2">
    <location>
        <begin position="170"/>
        <end position="191"/>
    </location>
</feature>
<reference evidence="3 4" key="1">
    <citation type="submission" date="2016-07" db="EMBL/GenBank/DDBJ databases">
        <title>Draft genome of the white-rot fungus Obba rivulosa 3A-2.</title>
        <authorList>
            <consortium name="DOE Joint Genome Institute"/>
            <person name="Miettinen O."/>
            <person name="Riley R."/>
            <person name="Acob R."/>
            <person name="Barry K."/>
            <person name="Cullen D."/>
            <person name="De Vries R."/>
            <person name="Hainaut M."/>
            <person name="Hatakka A."/>
            <person name="Henrissat B."/>
            <person name="Hilden K."/>
            <person name="Kuo R."/>
            <person name="Labutti K."/>
            <person name="Lipzen A."/>
            <person name="Makela M.R."/>
            <person name="Sandor L."/>
            <person name="Spatafora J.W."/>
            <person name="Grigoriev I.V."/>
            <person name="Hibbett D.S."/>
        </authorList>
    </citation>
    <scope>NUCLEOTIDE SEQUENCE [LARGE SCALE GENOMIC DNA]</scope>
    <source>
        <strain evidence="3 4">3A-2</strain>
    </source>
</reference>
<keyword evidence="2" id="KW-1133">Transmembrane helix</keyword>
<accession>A0A8E2AWB8</accession>
<feature type="region of interest" description="Disordered" evidence="1">
    <location>
        <begin position="311"/>
        <end position="340"/>
    </location>
</feature>
<keyword evidence="2" id="KW-0812">Transmembrane</keyword>